<dbReference type="Proteomes" id="UP000735302">
    <property type="component" value="Unassembled WGS sequence"/>
</dbReference>
<proteinExistence type="predicted"/>
<name>A0AAV4AJP6_9GAST</name>
<protein>
    <submittedName>
        <fullName evidence="1">Uncharacterized protein</fullName>
    </submittedName>
</protein>
<comment type="caution">
    <text evidence="1">The sequence shown here is derived from an EMBL/GenBank/DDBJ whole genome shotgun (WGS) entry which is preliminary data.</text>
</comment>
<evidence type="ECO:0000313" key="1">
    <source>
        <dbReference type="EMBL" id="GFO08511.1"/>
    </source>
</evidence>
<evidence type="ECO:0000313" key="2">
    <source>
        <dbReference type="Proteomes" id="UP000735302"/>
    </source>
</evidence>
<dbReference type="EMBL" id="BLXT01003960">
    <property type="protein sequence ID" value="GFO08511.1"/>
    <property type="molecule type" value="Genomic_DNA"/>
</dbReference>
<keyword evidence="2" id="KW-1185">Reference proteome</keyword>
<reference evidence="1 2" key="1">
    <citation type="journal article" date="2021" name="Elife">
        <title>Chloroplast acquisition without the gene transfer in kleptoplastic sea slugs, Plakobranchus ocellatus.</title>
        <authorList>
            <person name="Maeda T."/>
            <person name="Takahashi S."/>
            <person name="Yoshida T."/>
            <person name="Shimamura S."/>
            <person name="Takaki Y."/>
            <person name="Nagai Y."/>
            <person name="Toyoda A."/>
            <person name="Suzuki Y."/>
            <person name="Arimoto A."/>
            <person name="Ishii H."/>
            <person name="Satoh N."/>
            <person name="Nishiyama T."/>
            <person name="Hasebe M."/>
            <person name="Maruyama T."/>
            <person name="Minagawa J."/>
            <person name="Obokata J."/>
            <person name="Shigenobu S."/>
        </authorList>
    </citation>
    <scope>NUCLEOTIDE SEQUENCE [LARGE SCALE GENOMIC DNA]</scope>
</reference>
<organism evidence="1 2">
    <name type="scientific">Plakobranchus ocellatus</name>
    <dbReference type="NCBI Taxonomy" id="259542"/>
    <lineage>
        <taxon>Eukaryota</taxon>
        <taxon>Metazoa</taxon>
        <taxon>Spiralia</taxon>
        <taxon>Lophotrochozoa</taxon>
        <taxon>Mollusca</taxon>
        <taxon>Gastropoda</taxon>
        <taxon>Heterobranchia</taxon>
        <taxon>Euthyneura</taxon>
        <taxon>Panpulmonata</taxon>
        <taxon>Sacoglossa</taxon>
        <taxon>Placobranchoidea</taxon>
        <taxon>Plakobranchidae</taxon>
        <taxon>Plakobranchus</taxon>
    </lineage>
</organism>
<accession>A0AAV4AJP6</accession>
<dbReference type="AlphaFoldDB" id="A0AAV4AJP6"/>
<gene>
    <name evidence="1" type="ORF">PoB_003501600</name>
</gene>
<sequence>MFEKLREKRLLILNTIILRVFRAIFSQKRVMIHIYEIVRSLIHTLSASVPLSSGSGRRMFRKSGQPVAPGLRASHLNAIGQLGPGVGGETFSVGGAGG</sequence>